<dbReference type="Proteomes" id="UP000242752">
    <property type="component" value="Unassembled WGS sequence"/>
</dbReference>
<proteinExistence type="predicted"/>
<keyword evidence="1" id="KW-0812">Transmembrane</keyword>
<keyword evidence="1" id="KW-1133">Transmembrane helix</keyword>
<dbReference type="EMBL" id="PPRF01000002">
    <property type="protein sequence ID" value="PNZ30449.1"/>
    <property type="molecule type" value="Genomic_DNA"/>
</dbReference>
<reference evidence="2 3" key="1">
    <citation type="submission" date="2017-08" db="EMBL/GenBank/DDBJ databases">
        <title>Draft genome sequences of 64 type strains of genus Staph aureus.</title>
        <authorList>
            <person name="Cole K."/>
            <person name="Golubchik T."/>
            <person name="Russell J."/>
            <person name="Foster D."/>
            <person name="Llewelyn M."/>
            <person name="Wilson D."/>
            <person name="Crook D."/>
            <person name="Paul J."/>
        </authorList>
    </citation>
    <scope>NUCLEOTIDE SEQUENCE [LARGE SCALE GENOMIC DNA]</scope>
    <source>
        <strain evidence="2 3">DSM 21968</strain>
    </source>
</reference>
<organism evidence="2 3">
    <name type="scientific">Staphylococcus rostri</name>
    <dbReference type="NCBI Taxonomy" id="522262"/>
    <lineage>
        <taxon>Bacteria</taxon>
        <taxon>Bacillati</taxon>
        <taxon>Bacillota</taxon>
        <taxon>Bacilli</taxon>
        <taxon>Bacillales</taxon>
        <taxon>Staphylococcaceae</taxon>
        <taxon>Staphylococcus</taxon>
    </lineage>
</organism>
<keyword evidence="3" id="KW-1185">Reference proteome</keyword>
<comment type="caution">
    <text evidence="2">The sequence shown here is derived from an EMBL/GenBank/DDBJ whole genome shotgun (WGS) entry which is preliminary data.</text>
</comment>
<gene>
    <name evidence="2" type="ORF">CD122_00175</name>
</gene>
<dbReference type="AlphaFoldDB" id="A0A2K3YXV0"/>
<evidence type="ECO:0000256" key="1">
    <source>
        <dbReference type="SAM" id="Phobius"/>
    </source>
</evidence>
<sequence>MKMLATFIVTSLLSFVGFSIAGFVASNIEWLEITAMSLLVGLLITWTFNPIAPFNFKKQH</sequence>
<keyword evidence="1" id="KW-0472">Membrane</keyword>
<accession>A0A2K3YXV0</accession>
<evidence type="ECO:0000313" key="2">
    <source>
        <dbReference type="EMBL" id="PNZ30449.1"/>
    </source>
</evidence>
<feature type="transmembrane region" description="Helical" evidence="1">
    <location>
        <begin position="35"/>
        <end position="56"/>
    </location>
</feature>
<evidence type="ECO:0000313" key="3">
    <source>
        <dbReference type="Proteomes" id="UP000242752"/>
    </source>
</evidence>
<dbReference type="OrthoDB" id="2408830at2"/>
<name>A0A2K3YXV0_9STAP</name>
<protein>
    <submittedName>
        <fullName evidence="2">Uncharacterized protein</fullName>
    </submittedName>
</protein>